<dbReference type="Proteomes" id="UP000636960">
    <property type="component" value="Unassembled WGS sequence"/>
</dbReference>
<evidence type="ECO:0000313" key="2">
    <source>
        <dbReference type="EMBL" id="GIE93908.1"/>
    </source>
</evidence>
<keyword evidence="3" id="KW-1185">Reference proteome</keyword>
<proteinExistence type="predicted"/>
<sequence length="243" mass="25298">MHTRYRGRHRRAAAPPGTTTDARPTRPVIRPPQPTGPRRPSGPAADHPASKPPRLRPAAPAPPAPDFTSGSTAMEAPTVNPTTTAEAMLAAIWQLCDAHAKGEVNRVLAGHAATDNEAQHLVAQAEYWEQAVQAGYQALAATVREALPDGAHPEAFLPVRPTTGGHIEVHARDTTARPLVIAFTAAQALTIGTHLTALGAVALDRVGAKVDAALPAITEAAPFTSTSTRPGPPPVIPGPTDPR</sequence>
<feature type="region of interest" description="Disordered" evidence="1">
    <location>
        <begin position="221"/>
        <end position="243"/>
    </location>
</feature>
<feature type="region of interest" description="Disordered" evidence="1">
    <location>
        <begin position="1"/>
        <end position="77"/>
    </location>
</feature>
<dbReference type="EMBL" id="BOMV01000007">
    <property type="protein sequence ID" value="GIE93908.1"/>
    <property type="molecule type" value="Genomic_DNA"/>
</dbReference>
<feature type="compositionally biased region" description="Low complexity" evidence="1">
    <location>
        <begin position="13"/>
        <end position="27"/>
    </location>
</feature>
<evidence type="ECO:0000256" key="1">
    <source>
        <dbReference type="SAM" id="MobiDB-lite"/>
    </source>
</evidence>
<organism evidence="2 3">
    <name type="scientific">Paractinoplanes rishiriensis</name>
    <dbReference type="NCBI Taxonomy" id="1050105"/>
    <lineage>
        <taxon>Bacteria</taxon>
        <taxon>Bacillati</taxon>
        <taxon>Actinomycetota</taxon>
        <taxon>Actinomycetes</taxon>
        <taxon>Micromonosporales</taxon>
        <taxon>Micromonosporaceae</taxon>
        <taxon>Paractinoplanes</taxon>
    </lineage>
</organism>
<comment type="caution">
    <text evidence="2">The sequence shown here is derived from an EMBL/GenBank/DDBJ whole genome shotgun (WGS) entry which is preliminary data.</text>
</comment>
<dbReference type="AlphaFoldDB" id="A0A919MSN6"/>
<name>A0A919MSN6_9ACTN</name>
<feature type="compositionally biased region" description="Pro residues" evidence="1">
    <location>
        <begin position="230"/>
        <end position="243"/>
    </location>
</feature>
<evidence type="ECO:0000313" key="3">
    <source>
        <dbReference type="Proteomes" id="UP000636960"/>
    </source>
</evidence>
<gene>
    <name evidence="2" type="ORF">Ari01nite_13730</name>
</gene>
<feature type="compositionally biased region" description="Basic residues" evidence="1">
    <location>
        <begin position="1"/>
        <end position="12"/>
    </location>
</feature>
<reference evidence="2" key="1">
    <citation type="submission" date="2021-01" db="EMBL/GenBank/DDBJ databases">
        <title>Whole genome shotgun sequence of Actinoplanes rishiriensis NBRC 108556.</title>
        <authorList>
            <person name="Komaki H."/>
            <person name="Tamura T."/>
        </authorList>
    </citation>
    <scope>NUCLEOTIDE SEQUENCE</scope>
    <source>
        <strain evidence="2">NBRC 108556</strain>
    </source>
</reference>
<accession>A0A919MSN6</accession>
<protein>
    <submittedName>
        <fullName evidence="2">Uncharacterized protein</fullName>
    </submittedName>
</protein>